<dbReference type="PANTHER" id="PTHR30093:SF2">
    <property type="entry name" value="TYPE II SECRETION SYSTEM PROTEIN H"/>
    <property type="match status" value="1"/>
</dbReference>
<dbReference type="Pfam" id="PF07596">
    <property type="entry name" value="SBP_bac_10"/>
    <property type="match status" value="1"/>
</dbReference>
<evidence type="ECO:0000313" key="2">
    <source>
        <dbReference type="Proteomes" id="UP000287394"/>
    </source>
</evidence>
<dbReference type="KEGG" id="ccot:CCAX7_10200"/>
<dbReference type="InterPro" id="IPR045584">
    <property type="entry name" value="Pilin-like"/>
</dbReference>
<dbReference type="Pfam" id="PF07963">
    <property type="entry name" value="N_methyl"/>
    <property type="match status" value="1"/>
</dbReference>
<dbReference type="SUPFAM" id="SSF54523">
    <property type="entry name" value="Pili subunits"/>
    <property type="match status" value="1"/>
</dbReference>
<sequence length="256" mass="27495">MKARAFTLIELLVVIAIIAILAAILFPVFAKAREKARQISCASNEKQIGLAIMQYVQDYDEKYPAREYNGGAVSWRNVVFPYVKATGVFRCPSNKSSTNNGGDGYPISYGANYNSSPYFNTDFGNMYPSTPYNGTALFANTDGPGVAMASVDAPAQVIAVLEMTNEGYADANILNHYTGANNDLFAGHNGVSNYLFADGHVKALKPMATIFPCGSAPVNYWTVDNAPFPGSCADGDGVSVLGQALYALKVETNNYK</sequence>
<dbReference type="Proteomes" id="UP000287394">
    <property type="component" value="Chromosome"/>
</dbReference>
<reference evidence="1 2" key="1">
    <citation type="journal article" date="2019" name="Int. J. Syst. Evol. Microbiol.">
        <title>Capsulimonas corticalis gen. nov., sp. nov., an aerobic capsulated bacterium, of a novel bacterial order, Capsulimonadales ord. nov., of the class Armatimonadia of the phylum Armatimonadetes.</title>
        <authorList>
            <person name="Li J."/>
            <person name="Kudo C."/>
            <person name="Tonouchi A."/>
        </authorList>
    </citation>
    <scope>NUCLEOTIDE SEQUENCE [LARGE SCALE GENOMIC DNA]</scope>
    <source>
        <strain evidence="1 2">AX-7</strain>
    </source>
</reference>
<name>A0A402CUG3_9BACT</name>
<dbReference type="Gene3D" id="3.30.700.10">
    <property type="entry name" value="Glycoprotein, Type 4 Pilin"/>
    <property type="match status" value="1"/>
</dbReference>
<accession>A0A402CUG3</accession>
<dbReference type="EMBL" id="AP025739">
    <property type="protein sequence ID" value="BDI28969.1"/>
    <property type="molecule type" value="Genomic_DNA"/>
</dbReference>
<proteinExistence type="predicted"/>
<dbReference type="NCBIfam" id="TIGR04294">
    <property type="entry name" value="pre_pil_HX9DG"/>
    <property type="match status" value="1"/>
</dbReference>
<organism evidence="1 2">
    <name type="scientific">Capsulimonas corticalis</name>
    <dbReference type="NCBI Taxonomy" id="2219043"/>
    <lineage>
        <taxon>Bacteria</taxon>
        <taxon>Bacillati</taxon>
        <taxon>Armatimonadota</taxon>
        <taxon>Armatimonadia</taxon>
        <taxon>Capsulimonadales</taxon>
        <taxon>Capsulimonadaceae</taxon>
        <taxon>Capsulimonas</taxon>
    </lineage>
</organism>
<dbReference type="OrthoDB" id="267378at2"/>
<evidence type="ECO:0000313" key="1">
    <source>
        <dbReference type="EMBL" id="BDI28969.1"/>
    </source>
</evidence>
<dbReference type="AlphaFoldDB" id="A0A402CUG3"/>
<dbReference type="InterPro" id="IPR012902">
    <property type="entry name" value="N_methyl_site"/>
</dbReference>
<dbReference type="RefSeq" id="WP_119321021.1">
    <property type="nucleotide sequence ID" value="NZ_AP025739.1"/>
</dbReference>
<dbReference type="NCBIfam" id="TIGR02532">
    <property type="entry name" value="IV_pilin_GFxxxE"/>
    <property type="match status" value="1"/>
</dbReference>
<protein>
    <submittedName>
        <fullName evidence="1">Uncharacterized protein</fullName>
    </submittedName>
</protein>
<keyword evidence="2" id="KW-1185">Reference proteome</keyword>
<dbReference type="InterPro" id="IPR027558">
    <property type="entry name" value="Pre_pil_HX9DG_C"/>
</dbReference>
<gene>
    <name evidence="1" type="ORF">CCAX7_10200</name>
</gene>
<dbReference type="InterPro" id="IPR011453">
    <property type="entry name" value="DUF1559"/>
</dbReference>
<dbReference type="PANTHER" id="PTHR30093">
    <property type="entry name" value="GENERAL SECRETION PATHWAY PROTEIN G"/>
    <property type="match status" value="1"/>
</dbReference>